<name>A0ACB8F5H1_9SAUR</name>
<comment type="caution">
    <text evidence="1">The sequence shown here is derived from an EMBL/GenBank/DDBJ whole genome shotgun (WGS) entry which is preliminary data.</text>
</comment>
<organism evidence="1 2">
    <name type="scientific">Sphaerodactylus townsendi</name>
    <dbReference type="NCBI Taxonomy" id="933632"/>
    <lineage>
        <taxon>Eukaryota</taxon>
        <taxon>Metazoa</taxon>
        <taxon>Chordata</taxon>
        <taxon>Craniata</taxon>
        <taxon>Vertebrata</taxon>
        <taxon>Euteleostomi</taxon>
        <taxon>Lepidosauria</taxon>
        <taxon>Squamata</taxon>
        <taxon>Bifurcata</taxon>
        <taxon>Gekkota</taxon>
        <taxon>Sphaerodactylidae</taxon>
        <taxon>Sphaerodactylus</taxon>
    </lineage>
</organism>
<proteinExistence type="predicted"/>
<protein>
    <submittedName>
        <fullName evidence="1">Uncharacterized protein</fullName>
    </submittedName>
</protein>
<evidence type="ECO:0000313" key="1">
    <source>
        <dbReference type="EMBL" id="KAH8000387.1"/>
    </source>
</evidence>
<dbReference type="EMBL" id="CM037618">
    <property type="protein sequence ID" value="KAH8000387.1"/>
    <property type="molecule type" value="Genomic_DNA"/>
</dbReference>
<dbReference type="Proteomes" id="UP000827872">
    <property type="component" value="Linkage Group LG05"/>
</dbReference>
<evidence type="ECO:0000313" key="2">
    <source>
        <dbReference type="Proteomes" id="UP000827872"/>
    </source>
</evidence>
<keyword evidence="2" id="KW-1185">Reference proteome</keyword>
<sequence length="111" mass="13003">MFCVLFSVSRSSRRQRLHLKKDKDFYSQTGMQKYRIDSNPQQQEKQRYFKMILCFSLELKQMGETYLNSQMQMWTPQWFSSPPPCMLLSSAPCCSHCLMLNSSLIKASAGQ</sequence>
<accession>A0ACB8F5H1</accession>
<reference evidence="1" key="1">
    <citation type="submission" date="2021-08" db="EMBL/GenBank/DDBJ databases">
        <title>The first chromosome-level gecko genome reveals the dynamic sex chromosomes of Neotropical dwarf geckos (Sphaerodactylidae: Sphaerodactylus).</title>
        <authorList>
            <person name="Pinto B.J."/>
            <person name="Keating S.E."/>
            <person name="Gamble T."/>
        </authorList>
    </citation>
    <scope>NUCLEOTIDE SEQUENCE</scope>
    <source>
        <strain evidence="1">TG3544</strain>
    </source>
</reference>
<gene>
    <name evidence="1" type="ORF">K3G42_024953</name>
</gene>